<evidence type="ECO:0000256" key="5">
    <source>
        <dbReference type="ARBA" id="ARBA00023004"/>
    </source>
</evidence>
<dbReference type="InterPro" id="IPR017972">
    <property type="entry name" value="Cyt_P450_CS"/>
</dbReference>
<feature type="transmembrane region" description="Helical" evidence="10">
    <location>
        <begin position="224"/>
        <end position="244"/>
    </location>
</feature>
<dbReference type="AlphaFoldDB" id="A0A1Q3C462"/>
<keyword evidence="12" id="KW-1185">Reference proteome</keyword>
<dbReference type="Gene3D" id="1.10.630.10">
    <property type="entry name" value="Cytochrome P450"/>
    <property type="match status" value="1"/>
</dbReference>
<comment type="cofactor">
    <cofactor evidence="7">
        <name>heme</name>
        <dbReference type="ChEBI" id="CHEBI:30413"/>
    </cofactor>
</comment>
<keyword evidence="10" id="KW-1133">Transmembrane helix</keyword>
<dbReference type="InterPro" id="IPR001128">
    <property type="entry name" value="Cyt_P450"/>
</dbReference>
<keyword evidence="9" id="KW-0175">Coiled coil</keyword>
<dbReference type="PRINTS" id="PR00385">
    <property type="entry name" value="P450"/>
</dbReference>
<keyword evidence="5 7" id="KW-0408">Iron</keyword>
<protein>
    <submittedName>
        <fullName evidence="11">p450 domain-containing protein</fullName>
    </submittedName>
</protein>
<evidence type="ECO:0000313" key="12">
    <source>
        <dbReference type="Proteomes" id="UP000187406"/>
    </source>
</evidence>
<dbReference type="PANTHER" id="PTHR47947:SF8">
    <property type="entry name" value="CYTOCHROME P450 82C4-LIKE"/>
    <property type="match status" value="1"/>
</dbReference>
<evidence type="ECO:0000256" key="1">
    <source>
        <dbReference type="ARBA" id="ARBA00010617"/>
    </source>
</evidence>
<dbReference type="GO" id="GO:0046246">
    <property type="term" value="P:terpene biosynthetic process"/>
    <property type="evidence" value="ECO:0007669"/>
    <property type="project" value="TreeGrafter"/>
</dbReference>
<dbReference type="PROSITE" id="PS00086">
    <property type="entry name" value="CYTOCHROME_P450"/>
    <property type="match status" value="1"/>
</dbReference>
<evidence type="ECO:0000256" key="10">
    <source>
        <dbReference type="SAM" id="Phobius"/>
    </source>
</evidence>
<dbReference type="Proteomes" id="UP000187406">
    <property type="component" value="Unassembled WGS sequence"/>
</dbReference>
<organism evidence="11 12">
    <name type="scientific">Cephalotus follicularis</name>
    <name type="common">Albany pitcher plant</name>
    <dbReference type="NCBI Taxonomy" id="3775"/>
    <lineage>
        <taxon>Eukaryota</taxon>
        <taxon>Viridiplantae</taxon>
        <taxon>Streptophyta</taxon>
        <taxon>Embryophyta</taxon>
        <taxon>Tracheophyta</taxon>
        <taxon>Spermatophyta</taxon>
        <taxon>Magnoliopsida</taxon>
        <taxon>eudicotyledons</taxon>
        <taxon>Gunneridae</taxon>
        <taxon>Pentapetalae</taxon>
        <taxon>rosids</taxon>
        <taxon>fabids</taxon>
        <taxon>Oxalidales</taxon>
        <taxon>Cephalotaceae</taxon>
        <taxon>Cephalotus</taxon>
    </lineage>
</organism>
<keyword evidence="4 8" id="KW-0560">Oxidoreductase</keyword>
<dbReference type="OrthoDB" id="2789670at2759"/>
<dbReference type="CDD" id="cd20654">
    <property type="entry name" value="CYP82"/>
    <property type="match status" value="1"/>
</dbReference>
<evidence type="ECO:0000256" key="9">
    <source>
        <dbReference type="SAM" id="Coils"/>
    </source>
</evidence>
<feature type="coiled-coil region" evidence="9">
    <location>
        <begin position="333"/>
        <end position="363"/>
    </location>
</feature>
<dbReference type="PRINTS" id="PR00463">
    <property type="entry name" value="EP450I"/>
</dbReference>
<keyword evidence="10" id="KW-0812">Transmembrane</keyword>
<dbReference type="InterPro" id="IPR036396">
    <property type="entry name" value="Cyt_P450_sf"/>
</dbReference>
<dbReference type="GO" id="GO:0005506">
    <property type="term" value="F:iron ion binding"/>
    <property type="evidence" value="ECO:0007669"/>
    <property type="project" value="InterPro"/>
</dbReference>
<keyword evidence="3 7" id="KW-0479">Metal-binding</keyword>
<dbReference type="InterPro" id="IPR050651">
    <property type="entry name" value="Plant_Cytochrome_P450_Monoox"/>
</dbReference>
<reference evidence="12" key="1">
    <citation type="submission" date="2016-04" db="EMBL/GenBank/DDBJ databases">
        <title>Cephalotus genome sequencing.</title>
        <authorList>
            <person name="Fukushima K."/>
            <person name="Hasebe M."/>
            <person name="Fang X."/>
        </authorList>
    </citation>
    <scope>NUCLEOTIDE SEQUENCE [LARGE SCALE GENOMIC DNA]</scope>
    <source>
        <strain evidence="12">cv. St1</strain>
    </source>
</reference>
<keyword evidence="10" id="KW-0472">Membrane</keyword>
<gene>
    <name evidence="11" type="ORF">CFOL_v3_18545</name>
</gene>
<dbReference type="GO" id="GO:0016705">
    <property type="term" value="F:oxidoreductase activity, acting on paired donors, with incorporation or reduction of molecular oxygen"/>
    <property type="evidence" value="ECO:0007669"/>
    <property type="project" value="InterPro"/>
</dbReference>
<dbReference type="EMBL" id="BDDD01001304">
    <property type="protein sequence ID" value="GAV75066.1"/>
    <property type="molecule type" value="Genomic_DNA"/>
</dbReference>
<evidence type="ECO:0000256" key="3">
    <source>
        <dbReference type="ARBA" id="ARBA00022723"/>
    </source>
</evidence>
<dbReference type="STRING" id="3775.A0A1Q3C462"/>
<keyword evidence="2 7" id="KW-0349">Heme</keyword>
<evidence type="ECO:0000256" key="7">
    <source>
        <dbReference type="PIRSR" id="PIRSR602401-1"/>
    </source>
</evidence>
<evidence type="ECO:0000256" key="8">
    <source>
        <dbReference type="RuleBase" id="RU000461"/>
    </source>
</evidence>
<dbReference type="GO" id="GO:0020037">
    <property type="term" value="F:heme binding"/>
    <property type="evidence" value="ECO:0007669"/>
    <property type="project" value="InterPro"/>
</dbReference>
<proteinExistence type="inferred from homology"/>
<feature type="binding site" description="axial binding residue" evidence="7">
    <location>
        <position position="460"/>
    </location>
    <ligand>
        <name>heme</name>
        <dbReference type="ChEBI" id="CHEBI:30413"/>
    </ligand>
    <ligandPart>
        <name>Fe</name>
        <dbReference type="ChEBI" id="CHEBI:18248"/>
    </ligandPart>
</feature>
<dbReference type="GO" id="GO:0004497">
    <property type="term" value="F:monooxygenase activity"/>
    <property type="evidence" value="ECO:0007669"/>
    <property type="project" value="UniProtKB-KW"/>
</dbReference>
<dbReference type="InParanoid" id="A0A1Q3C462"/>
<accession>A0A1Q3C462</accession>
<name>A0A1Q3C462_CEPFO</name>
<dbReference type="InterPro" id="IPR002401">
    <property type="entry name" value="Cyt_P450_E_grp-I"/>
</dbReference>
<evidence type="ECO:0000256" key="4">
    <source>
        <dbReference type="ARBA" id="ARBA00023002"/>
    </source>
</evidence>
<evidence type="ECO:0000313" key="11">
    <source>
        <dbReference type="EMBL" id="GAV75066.1"/>
    </source>
</evidence>
<dbReference type="Pfam" id="PF00067">
    <property type="entry name" value="p450"/>
    <property type="match status" value="1"/>
</dbReference>
<evidence type="ECO:0000256" key="6">
    <source>
        <dbReference type="ARBA" id="ARBA00023033"/>
    </source>
</evidence>
<dbReference type="FunFam" id="1.10.630.10:FF:000026">
    <property type="entry name" value="Cytochrome P450 82C4"/>
    <property type="match status" value="1"/>
</dbReference>
<keyword evidence="6 8" id="KW-0503">Monooxygenase</keyword>
<sequence>MSFSLEPQQLVLCGFFLAMFCLSFAINKAIRNKRSDRPPPEAAGAWPVIGHLHLLGPKTLLHTTFGAMADKYGPAFTVRLGSHPALVVSSKQVVKECFTTNDKLLSTRPKYLAVKIMGYDDSMLGFAPYGPYWRNMRKLVMAELLSSSRLELLKHVRDSEIKLFIKELYELCVKNGGHVMVDMKEKLGDLAMDIIVRVIAGKQYLGTNRTENGESRRCQKAMAIFFHFIGLLFFSDAVPVLGWIDKVTGYVGEMNRTARDVDSVLGSWVDEHRRKRLAGTIQDEEQDFVHFLLSFLDDGKISTQEVDTTIKAICLSLILGGNDSTVITLTWALSLLLNNRHALEKAREELEIHVGKQRQVEESDIENLVYLQAIVKETLRLYPAVPLSPREATEDCTIAGFHVRSGTRLLVNLWKLHRDPSIWTNPLDYLPERFLNDKANLDFIGQDFEYVPFGAGRRMCPGISLAHKVLHLTLARLIHGFELGTIADSLVDMSESPGMTVPRATPLEVILTPRLPAMLYF</sequence>
<dbReference type="SUPFAM" id="SSF48264">
    <property type="entry name" value="Cytochrome P450"/>
    <property type="match status" value="1"/>
</dbReference>
<comment type="similarity">
    <text evidence="1 8">Belongs to the cytochrome P450 family.</text>
</comment>
<comment type="caution">
    <text evidence="11">The sequence shown here is derived from an EMBL/GenBank/DDBJ whole genome shotgun (WGS) entry which is preliminary data.</text>
</comment>
<dbReference type="PANTHER" id="PTHR47947">
    <property type="entry name" value="CYTOCHROME P450 82C3-RELATED"/>
    <property type="match status" value="1"/>
</dbReference>
<evidence type="ECO:0000256" key="2">
    <source>
        <dbReference type="ARBA" id="ARBA00022617"/>
    </source>
</evidence>
<dbReference type="FunCoup" id="A0A1Q3C462">
    <property type="interactions" value="201"/>
</dbReference>